<organism evidence="15 16">
    <name type="scientific">Steinernema hermaphroditum</name>
    <dbReference type="NCBI Taxonomy" id="289476"/>
    <lineage>
        <taxon>Eukaryota</taxon>
        <taxon>Metazoa</taxon>
        <taxon>Ecdysozoa</taxon>
        <taxon>Nematoda</taxon>
        <taxon>Chromadorea</taxon>
        <taxon>Rhabditida</taxon>
        <taxon>Tylenchina</taxon>
        <taxon>Panagrolaimomorpha</taxon>
        <taxon>Strongyloidoidea</taxon>
        <taxon>Steinernematidae</taxon>
        <taxon>Steinernema</taxon>
    </lineage>
</organism>
<dbReference type="GO" id="GO:0043679">
    <property type="term" value="C:axon terminus"/>
    <property type="evidence" value="ECO:0007669"/>
    <property type="project" value="TreeGrafter"/>
</dbReference>
<comment type="similarity">
    <text evidence="12">Belongs to the potassium channel family. C (Shaw) (TC 1.A.1.2) subfamily. Shaw sub-subfamily.</text>
</comment>
<dbReference type="SUPFAM" id="SSF54695">
    <property type="entry name" value="POZ domain"/>
    <property type="match status" value="1"/>
</dbReference>
<dbReference type="GO" id="GO:0045211">
    <property type="term" value="C:postsynaptic membrane"/>
    <property type="evidence" value="ECO:0007669"/>
    <property type="project" value="TreeGrafter"/>
</dbReference>
<dbReference type="GO" id="GO:0051260">
    <property type="term" value="P:protein homooligomerization"/>
    <property type="evidence" value="ECO:0007669"/>
    <property type="project" value="InterPro"/>
</dbReference>
<evidence type="ECO:0000313" key="15">
    <source>
        <dbReference type="EMBL" id="KAK0428195.1"/>
    </source>
</evidence>
<dbReference type="PANTHER" id="PTHR11537:SF234">
    <property type="entry name" value="BTB DOMAIN-CONTAINING PROTEIN"/>
    <property type="match status" value="1"/>
</dbReference>
<dbReference type="Gene3D" id="3.30.710.10">
    <property type="entry name" value="Potassium Channel Kv1.1, Chain A"/>
    <property type="match status" value="1"/>
</dbReference>
<keyword evidence="3" id="KW-0633">Potassium transport</keyword>
<dbReference type="Proteomes" id="UP001175271">
    <property type="component" value="Unassembled WGS sequence"/>
</dbReference>
<keyword evidence="11" id="KW-0407">Ion channel</keyword>
<dbReference type="PRINTS" id="PR01491">
    <property type="entry name" value="KVCHANNEL"/>
</dbReference>
<dbReference type="SUPFAM" id="SSF81324">
    <property type="entry name" value="Voltage-gated potassium channels"/>
    <property type="match status" value="1"/>
</dbReference>
<evidence type="ECO:0000259" key="14">
    <source>
        <dbReference type="SMART" id="SM00225"/>
    </source>
</evidence>
<evidence type="ECO:0000256" key="1">
    <source>
        <dbReference type="ARBA" id="ARBA00004141"/>
    </source>
</evidence>
<comment type="subcellular location">
    <subcellularLocation>
        <location evidence="1">Membrane</location>
        <topology evidence="1">Multi-pass membrane protein</topology>
    </subcellularLocation>
</comment>
<dbReference type="GO" id="GO:0005251">
    <property type="term" value="F:delayed rectifier potassium channel activity"/>
    <property type="evidence" value="ECO:0007669"/>
    <property type="project" value="TreeGrafter"/>
</dbReference>
<keyword evidence="10 13" id="KW-0472">Membrane</keyword>
<evidence type="ECO:0000256" key="13">
    <source>
        <dbReference type="SAM" id="Phobius"/>
    </source>
</evidence>
<dbReference type="InterPro" id="IPR005821">
    <property type="entry name" value="Ion_trans_dom"/>
</dbReference>
<dbReference type="InterPro" id="IPR000210">
    <property type="entry name" value="BTB/POZ_dom"/>
</dbReference>
<keyword evidence="9" id="KW-0406">Ion transport</keyword>
<dbReference type="FunFam" id="1.10.287.70:FF:000002">
    <property type="entry name" value="Potassium voltage-gated channel subfamily a member"/>
    <property type="match status" value="1"/>
</dbReference>
<dbReference type="EMBL" id="JAUCMV010000001">
    <property type="protein sequence ID" value="KAK0428195.1"/>
    <property type="molecule type" value="Genomic_DNA"/>
</dbReference>
<evidence type="ECO:0000313" key="16">
    <source>
        <dbReference type="Proteomes" id="UP001175271"/>
    </source>
</evidence>
<keyword evidence="8 13" id="KW-1133">Transmembrane helix</keyword>
<proteinExistence type="inferred from homology"/>
<dbReference type="InterPro" id="IPR003974">
    <property type="entry name" value="K_chnl_volt-dep_Kv3"/>
</dbReference>
<dbReference type="GO" id="GO:0032809">
    <property type="term" value="C:neuronal cell body membrane"/>
    <property type="evidence" value="ECO:0007669"/>
    <property type="project" value="TreeGrafter"/>
</dbReference>
<accession>A0AA39MC62</accession>
<dbReference type="AlphaFoldDB" id="A0AA39MC62"/>
<dbReference type="FunFam" id="3.30.710.10:FF:000020">
    <property type="entry name" value="Potassium voltage-gated channel protein Shaw"/>
    <property type="match status" value="1"/>
</dbReference>
<evidence type="ECO:0000256" key="12">
    <source>
        <dbReference type="ARBA" id="ARBA00061303"/>
    </source>
</evidence>
<dbReference type="Pfam" id="PF00520">
    <property type="entry name" value="Ion_trans"/>
    <property type="match status" value="1"/>
</dbReference>
<reference evidence="15" key="1">
    <citation type="submission" date="2023-06" db="EMBL/GenBank/DDBJ databases">
        <title>Genomic analysis of the entomopathogenic nematode Steinernema hermaphroditum.</title>
        <authorList>
            <person name="Schwarz E.M."/>
            <person name="Heppert J.K."/>
            <person name="Baniya A."/>
            <person name="Schwartz H.T."/>
            <person name="Tan C.-H."/>
            <person name="Antoshechkin I."/>
            <person name="Sternberg P.W."/>
            <person name="Goodrich-Blair H."/>
            <person name="Dillman A.R."/>
        </authorList>
    </citation>
    <scope>NUCLEOTIDE SEQUENCE</scope>
    <source>
        <strain evidence="15">PS9179</strain>
        <tissue evidence="15">Whole animal</tissue>
    </source>
</reference>
<evidence type="ECO:0000256" key="9">
    <source>
        <dbReference type="ARBA" id="ARBA00023065"/>
    </source>
</evidence>
<keyword evidence="4 13" id="KW-0812">Transmembrane</keyword>
<dbReference type="GO" id="GO:0001508">
    <property type="term" value="P:action potential"/>
    <property type="evidence" value="ECO:0007669"/>
    <property type="project" value="TreeGrafter"/>
</dbReference>
<dbReference type="PANTHER" id="PTHR11537">
    <property type="entry name" value="VOLTAGE-GATED POTASSIUM CHANNEL"/>
    <property type="match status" value="1"/>
</dbReference>
<keyword evidence="6" id="KW-0851">Voltage-gated channel</keyword>
<feature type="transmembrane region" description="Helical" evidence="13">
    <location>
        <begin position="178"/>
        <end position="197"/>
    </location>
</feature>
<evidence type="ECO:0000256" key="10">
    <source>
        <dbReference type="ARBA" id="ARBA00023136"/>
    </source>
</evidence>
<dbReference type="Pfam" id="PF02214">
    <property type="entry name" value="BTB_2"/>
    <property type="match status" value="1"/>
</dbReference>
<evidence type="ECO:0000256" key="11">
    <source>
        <dbReference type="ARBA" id="ARBA00023303"/>
    </source>
</evidence>
<keyword evidence="16" id="KW-1185">Reference proteome</keyword>
<feature type="transmembrane region" description="Helical" evidence="13">
    <location>
        <begin position="271"/>
        <end position="289"/>
    </location>
</feature>
<keyword evidence="5" id="KW-0631">Potassium channel</keyword>
<dbReference type="PRINTS" id="PR01498">
    <property type="entry name" value="SHAWCHANNEL"/>
</dbReference>
<dbReference type="InterPro" id="IPR003131">
    <property type="entry name" value="T1-type_BTB"/>
</dbReference>
<evidence type="ECO:0000256" key="3">
    <source>
        <dbReference type="ARBA" id="ARBA00022538"/>
    </source>
</evidence>
<feature type="transmembrane region" description="Helical" evidence="13">
    <location>
        <begin position="301"/>
        <end position="328"/>
    </location>
</feature>
<dbReference type="GO" id="GO:0032590">
    <property type="term" value="C:dendrite membrane"/>
    <property type="evidence" value="ECO:0007669"/>
    <property type="project" value="TreeGrafter"/>
</dbReference>
<dbReference type="InterPro" id="IPR011333">
    <property type="entry name" value="SKP1/BTB/POZ_sf"/>
</dbReference>
<evidence type="ECO:0000256" key="5">
    <source>
        <dbReference type="ARBA" id="ARBA00022826"/>
    </source>
</evidence>
<dbReference type="GO" id="GO:0042734">
    <property type="term" value="C:presynaptic membrane"/>
    <property type="evidence" value="ECO:0007669"/>
    <property type="project" value="TreeGrafter"/>
</dbReference>
<feature type="domain" description="BTB" evidence="14">
    <location>
        <begin position="19"/>
        <end position="119"/>
    </location>
</feature>
<comment type="caution">
    <text evidence="15">The sequence shown here is derived from an EMBL/GenBank/DDBJ whole genome shotgun (WGS) entry which is preliminary data.</text>
</comment>
<dbReference type="InterPro" id="IPR003968">
    <property type="entry name" value="K_chnl_volt-dep_Kv"/>
</dbReference>
<evidence type="ECO:0000256" key="2">
    <source>
        <dbReference type="ARBA" id="ARBA00022448"/>
    </source>
</evidence>
<dbReference type="PRINTS" id="PR00169">
    <property type="entry name" value="KCHANNEL"/>
</dbReference>
<dbReference type="SMART" id="SM00225">
    <property type="entry name" value="BTB"/>
    <property type="match status" value="1"/>
</dbReference>
<dbReference type="GO" id="GO:0008076">
    <property type="term" value="C:voltage-gated potassium channel complex"/>
    <property type="evidence" value="ECO:0007669"/>
    <property type="project" value="InterPro"/>
</dbReference>
<name>A0AA39MC62_9BILA</name>
<dbReference type="Gene3D" id="1.10.287.70">
    <property type="match status" value="1"/>
</dbReference>
<sequence>MASWKKSAFYRTRSMDSEYRIIINVGGVRHETYKHTLKKIPATRLSRLTTNSSNYNPELNEYFFDRHPGVFAQILNYYRTGKLHYPLDVCGPLFEDELKYWGLDATEVEPCCWMTYTQHRDTQEVLHNLDKLDIDNDPESVQNEIIEAVCNVWFTFEIIVRFLTCPSKMKYLKTPVNIIDIVATLTFYIDILFATFGSTADLEFFSMIRIIRLFKLTQHSSGLKILLHTFKASANELMLLVFFLVLGVVIFASLVYYAERIEPNPDNQFESIPKGLWWAIVTMTTIGYGDMVPKTYLGQMIGSVCAVAGVLTIALPVPVIVSNFGMYYSHTQARSKMPKKRRSILRINQVKMNHPPRKTTLSMFTSLSTMSKTSITKVIPSQKEPLMQHHQLIGQDSGYFKVQL</sequence>
<feature type="transmembrane region" description="Helical" evidence="13">
    <location>
        <begin position="237"/>
        <end position="259"/>
    </location>
</feature>
<protein>
    <recommendedName>
        <fullName evidence="14">BTB domain-containing protein</fullName>
    </recommendedName>
</protein>
<keyword evidence="2" id="KW-0813">Transport</keyword>
<evidence type="ECO:0000256" key="8">
    <source>
        <dbReference type="ARBA" id="ARBA00022989"/>
    </source>
</evidence>
<evidence type="ECO:0000256" key="4">
    <source>
        <dbReference type="ARBA" id="ARBA00022692"/>
    </source>
</evidence>
<keyword evidence="7" id="KW-0630">Potassium</keyword>
<evidence type="ECO:0000256" key="6">
    <source>
        <dbReference type="ARBA" id="ARBA00022882"/>
    </source>
</evidence>
<evidence type="ECO:0000256" key="7">
    <source>
        <dbReference type="ARBA" id="ARBA00022958"/>
    </source>
</evidence>
<dbReference type="InterPro" id="IPR028325">
    <property type="entry name" value="VG_K_chnl"/>
</dbReference>
<gene>
    <name evidence="15" type="ORF">QR680_010667</name>
</gene>